<feature type="signal peptide" evidence="1">
    <location>
        <begin position="1"/>
        <end position="21"/>
    </location>
</feature>
<evidence type="ECO:0008006" key="4">
    <source>
        <dbReference type="Google" id="ProtNLM"/>
    </source>
</evidence>
<sequence>MINNRYVLILLLHLILWQASAQSNEHDAHHHHHHINELGIANAPVYFINEKELAYGLHLHYIRMKPHSPFGIGLGYERIFDDHGHNTFGIVGSYRPTDRLVINLSPGITFEDGESDHSAFALHFETSYEWEINNLHIGPVFEVAYDPEDIHISLGLHVGIGF</sequence>
<reference evidence="2" key="2">
    <citation type="submission" date="2021-04" db="EMBL/GenBank/DDBJ databases">
        <authorList>
            <person name="Zhang T."/>
            <person name="Zhang Y."/>
            <person name="Lu D."/>
            <person name="Zuo D."/>
            <person name="Du Z."/>
        </authorList>
    </citation>
    <scope>NUCLEOTIDE SEQUENCE</scope>
    <source>
        <strain evidence="2">JR1</strain>
    </source>
</reference>
<comment type="caution">
    <text evidence="2">The sequence shown here is derived from an EMBL/GenBank/DDBJ whole genome shotgun (WGS) entry which is preliminary data.</text>
</comment>
<feature type="chain" id="PRO_5036746372" description="Outer membrane protein beta-barrel domain-containing protein" evidence="1">
    <location>
        <begin position="22"/>
        <end position="162"/>
    </location>
</feature>
<evidence type="ECO:0000313" key="3">
    <source>
        <dbReference type="Proteomes" id="UP000679220"/>
    </source>
</evidence>
<protein>
    <recommendedName>
        <fullName evidence="4">Outer membrane protein beta-barrel domain-containing protein</fullName>
    </recommendedName>
</protein>
<dbReference type="AlphaFoldDB" id="A0A941F9V4"/>
<proteinExistence type="predicted"/>
<evidence type="ECO:0000256" key="1">
    <source>
        <dbReference type="SAM" id="SignalP"/>
    </source>
</evidence>
<keyword evidence="1" id="KW-0732">Signal</keyword>
<dbReference type="RefSeq" id="WP_212192822.1">
    <property type="nucleotide sequence ID" value="NZ_JAGTAR010000040.1"/>
</dbReference>
<reference evidence="2" key="1">
    <citation type="journal article" date="2018" name="Int. J. Syst. Evol. Microbiol.">
        <title>Carboxylicivirga sediminis sp. nov., isolated from coastal sediment.</title>
        <authorList>
            <person name="Wang F.Q."/>
            <person name="Ren L.H."/>
            <person name="Zou R.J."/>
            <person name="Sun Y.Z."/>
            <person name="Liu X.J."/>
            <person name="Jiang F."/>
            <person name="Liu L.J."/>
        </authorList>
    </citation>
    <scope>NUCLEOTIDE SEQUENCE</scope>
    <source>
        <strain evidence="2">JR1</strain>
    </source>
</reference>
<organism evidence="2 3">
    <name type="scientific">Carboxylicivirga sediminis</name>
    <dbReference type="NCBI Taxonomy" id="2006564"/>
    <lineage>
        <taxon>Bacteria</taxon>
        <taxon>Pseudomonadati</taxon>
        <taxon>Bacteroidota</taxon>
        <taxon>Bacteroidia</taxon>
        <taxon>Marinilabiliales</taxon>
        <taxon>Marinilabiliaceae</taxon>
        <taxon>Carboxylicivirga</taxon>
    </lineage>
</organism>
<accession>A0A941F9V4</accession>
<dbReference type="EMBL" id="JAGTAR010000040">
    <property type="protein sequence ID" value="MBR8537799.1"/>
    <property type="molecule type" value="Genomic_DNA"/>
</dbReference>
<name>A0A941F9V4_9BACT</name>
<keyword evidence="3" id="KW-1185">Reference proteome</keyword>
<evidence type="ECO:0000313" key="2">
    <source>
        <dbReference type="EMBL" id="MBR8537799.1"/>
    </source>
</evidence>
<gene>
    <name evidence="2" type="ORF">KDU71_19665</name>
</gene>
<dbReference type="Proteomes" id="UP000679220">
    <property type="component" value="Unassembled WGS sequence"/>
</dbReference>